<evidence type="ECO:0000256" key="7">
    <source>
        <dbReference type="SAM" id="MobiDB-lite"/>
    </source>
</evidence>
<keyword evidence="3 6" id="KW-0812">Transmembrane</keyword>
<sequence length="230" mass="24246">MTMDMDMGTATMSMGMTGTATAAASATTSAMSMDMDMDMGGGASCKISMLWNWNTVDACFISKSWQITSSGMFAGSCIGVILLVMALEMLRRATKEYDGYLVRKHIASVRPASSGTSSPPTAATTTTTTTAGTKASPGSSVTDERGVPACVTSGDRGFRPSILEQAVRALLHTVQFAVAYFIMLLAMYYNGYFIICIFIGAYLGAFVFQWEVLGRGASTGATKEATVCCG</sequence>
<keyword evidence="6" id="KW-0813">Transport</keyword>
<feature type="transmembrane region" description="Helical" evidence="6">
    <location>
        <begin position="69"/>
        <end position="87"/>
    </location>
</feature>
<reference evidence="8" key="1">
    <citation type="submission" date="2021-03" db="EMBL/GenBank/DDBJ databases">
        <title>Revisited historic fungal species revealed as producer of novel bioactive compounds through whole genome sequencing and comparative genomics.</title>
        <authorList>
            <person name="Vignolle G.A."/>
            <person name="Hochenegger N."/>
            <person name="Mach R.L."/>
            <person name="Mach-Aigner A.R."/>
            <person name="Javad Rahimi M."/>
            <person name="Salim K.A."/>
            <person name="Chan C.M."/>
            <person name="Lim L.B.L."/>
            <person name="Cai F."/>
            <person name="Druzhinina I.S."/>
            <person name="U'Ren J.M."/>
            <person name="Derntl C."/>
        </authorList>
    </citation>
    <scope>NUCLEOTIDE SEQUENCE</scope>
    <source>
        <strain evidence="8">TUCIM 5799</strain>
    </source>
</reference>
<accession>A0A9Q0AUK8</accession>
<feature type="transmembrane region" description="Helical" evidence="6">
    <location>
        <begin position="192"/>
        <end position="213"/>
    </location>
</feature>
<keyword evidence="9" id="KW-1185">Reference proteome</keyword>
<evidence type="ECO:0000256" key="1">
    <source>
        <dbReference type="ARBA" id="ARBA00004141"/>
    </source>
</evidence>
<feature type="compositionally biased region" description="Low complexity" evidence="7">
    <location>
        <begin position="111"/>
        <end position="140"/>
    </location>
</feature>
<dbReference type="Pfam" id="PF04145">
    <property type="entry name" value="Ctr"/>
    <property type="match status" value="1"/>
</dbReference>
<dbReference type="EMBL" id="JAFIMR010000004">
    <property type="protein sequence ID" value="KAI1879281.1"/>
    <property type="molecule type" value="Genomic_DNA"/>
</dbReference>
<keyword evidence="4 6" id="KW-1133">Transmembrane helix</keyword>
<evidence type="ECO:0000256" key="5">
    <source>
        <dbReference type="ARBA" id="ARBA00023136"/>
    </source>
</evidence>
<dbReference type="GO" id="GO:0005375">
    <property type="term" value="F:copper ion transmembrane transporter activity"/>
    <property type="evidence" value="ECO:0007669"/>
    <property type="project" value="UniProtKB-UniRule"/>
</dbReference>
<proteinExistence type="inferred from homology"/>
<comment type="caution">
    <text evidence="8">The sequence shown here is derived from an EMBL/GenBank/DDBJ whole genome shotgun (WGS) entry which is preliminary data.</text>
</comment>
<organism evidence="8 9">
    <name type="scientific">Neoarthrinium moseri</name>
    <dbReference type="NCBI Taxonomy" id="1658444"/>
    <lineage>
        <taxon>Eukaryota</taxon>
        <taxon>Fungi</taxon>
        <taxon>Dikarya</taxon>
        <taxon>Ascomycota</taxon>
        <taxon>Pezizomycotina</taxon>
        <taxon>Sordariomycetes</taxon>
        <taxon>Xylariomycetidae</taxon>
        <taxon>Amphisphaeriales</taxon>
        <taxon>Apiosporaceae</taxon>
        <taxon>Neoarthrinium</taxon>
    </lineage>
</organism>
<dbReference type="PANTHER" id="PTHR12483:SF73">
    <property type="entry name" value="COPPER TRANSPORT PROTEIN CTR3"/>
    <property type="match status" value="1"/>
</dbReference>
<keyword evidence="6" id="KW-0406">Ion transport</keyword>
<keyword evidence="6" id="KW-0186">Copper</keyword>
<evidence type="ECO:0000256" key="3">
    <source>
        <dbReference type="ARBA" id="ARBA00022692"/>
    </source>
</evidence>
<evidence type="ECO:0000313" key="8">
    <source>
        <dbReference type="EMBL" id="KAI1879281.1"/>
    </source>
</evidence>
<keyword evidence="5 6" id="KW-0472">Membrane</keyword>
<feature type="region of interest" description="Disordered" evidence="7">
    <location>
        <begin position="110"/>
        <end position="147"/>
    </location>
</feature>
<dbReference type="GO" id="GO:0016020">
    <property type="term" value="C:membrane"/>
    <property type="evidence" value="ECO:0007669"/>
    <property type="project" value="UniProtKB-SubCell"/>
</dbReference>
<dbReference type="InterPro" id="IPR007274">
    <property type="entry name" value="Cop_transporter"/>
</dbReference>
<gene>
    <name evidence="8" type="ORF">JX265_002235</name>
</gene>
<comment type="subcellular location">
    <subcellularLocation>
        <location evidence="1 6">Membrane</location>
        <topology evidence="1 6">Multi-pass membrane protein</topology>
    </subcellularLocation>
</comment>
<evidence type="ECO:0000256" key="4">
    <source>
        <dbReference type="ARBA" id="ARBA00022989"/>
    </source>
</evidence>
<dbReference type="PANTHER" id="PTHR12483">
    <property type="entry name" value="SOLUTE CARRIER FAMILY 31 COPPER TRANSPORTERS"/>
    <property type="match status" value="1"/>
</dbReference>
<comment type="similarity">
    <text evidence="2 6">Belongs to the copper transporter (Ctr) (TC 1.A.56) family. SLC31A subfamily.</text>
</comment>
<evidence type="ECO:0000313" key="9">
    <source>
        <dbReference type="Proteomes" id="UP000829685"/>
    </source>
</evidence>
<dbReference type="AlphaFoldDB" id="A0A9Q0AUK8"/>
<protein>
    <recommendedName>
        <fullName evidence="6">Copper transport protein</fullName>
    </recommendedName>
</protein>
<dbReference type="Proteomes" id="UP000829685">
    <property type="component" value="Unassembled WGS sequence"/>
</dbReference>
<name>A0A9Q0AUK8_9PEZI</name>
<evidence type="ECO:0000256" key="2">
    <source>
        <dbReference type="ARBA" id="ARBA00006921"/>
    </source>
</evidence>
<keyword evidence="6" id="KW-0187">Copper transport</keyword>
<evidence type="ECO:0000256" key="6">
    <source>
        <dbReference type="RuleBase" id="RU367022"/>
    </source>
</evidence>